<dbReference type="RefSeq" id="WP_382257792.1">
    <property type="nucleotide sequence ID" value="NZ_JBHTBX010000007.1"/>
</dbReference>
<evidence type="ECO:0000259" key="5">
    <source>
        <dbReference type="PROSITE" id="PS50111"/>
    </source>
</evidence>
<dbReference type="Pfam" id="PF00015">
    <property type="entry name" value="MCPsignal"/>
    <property type="match status" value="1"/>
</dbReference>
<dbReference type="SMART" id="SM00304">
    <property type="entry name" value="HAMP"/>
    <property type="match status" value="1"/>
</dbReference>
<dbReference type="Proteomes" id="UP001596495">
    <property type="component" value="Unassembled WGS sequence"/>
</dbReference>
<evidence type="ECO:0000256" key="3">
    <source>
        <dbReference type="PROSITE-ProRule" id="PRU00284"/>
    </source>
</evidence>
<dbReference type="PROSITE" id="PS50111">
    <property type="entry name" value="CHEMOTAXIS_TRANSDUC_2"/>
    <property type="match status" value="1"/>
</dbReference>
<dbReference type="PANTHER" id="PTHR43531">
    <property type="entry name" value="PROTEIN ICFG"/>
    <property type="match status" value="1"/>
</dbReference>
<evidence type="ECO:0000256" key="2">
    <source>
        <dbReference type="ARBA" id="ARBA00029447"/>
    </source>
</evidence>
<protein>
    <submittedName>
        <fullName evidence="7">Methyl-accepting chemotaxis protein</fullName>
    </submittedName>
</protein>
<dbReference type="EMBL" id="JBHTBX010000007">
    <property type="protein sequence ID" value="MFC7435310.1"/>
    <property type="molecule type" value="Genomic_DNA"/>
</dbReference>
<keyword evidence="3" id="KW-0807">Transducer</keyword>
<keyword evidence="4" id="KW-0812">Transmembrane</keyword>
<keyword evidence="1" id="KW-0488">Methylation</keyword>
<dbReference type="InterPro" id="IPR024478">
    <property type="entry name" value="HlyB_4HB_MCP"/>
</dbReference>
<accession>A0ABW2RB61</accession>
<keyword evidence="4" id="KW-0472">Membrane</keyword>
<dbReference type="SUPFAM" id="SSF58104">
    <property type="entry name" value="Methyl-accepting chemotaxis protein (MCP) signaling domain"/>
    <property type="match status" value="1"/>
</dbReference>
<evidence type="ECO:0000256" key="4">
    <source>
        <dbReference type="SAM" id="Phobius"/>
    </source>
</evidence>
<proteinExistence type="inferred from homology"/>
<evidence type="ECO:0000259" key="6">
    <source>
        <dbReference type="PROSITE" id="PS50885"/>
    </source>
</evidence>
<dbReference type="Gene3D" id="1.10.287.950">
    <property type="entry name" value="Methyl-accepting chemotaxis protein"/>
    <property type="match status" value="1"/>
</dbReference>
<dbReference type="CDD" id="cd06225">
    <property type="entry name" value="HAMP"/>
    <property type="match status" value="1"/>
</dbReference>
<gene>
    <name evidence="7" type="ORF">ACFQNJ_12410</name>
</gene>
<dbReference type="PRINTS" id="PR00260">
    <property type="entry name" value="CHEMTRNSDUCR"/>
</dbReference>
<dbReference type="Pfam" id="PF00672">
    <property type="entry name" value="HAMP"/>
    <property type="match status" value="1"/>
</dbReference>
<comment type="similarity">
    <text evidence="2">Belongs to the methyl-accepting chemotaxis (MCP) protein family.</text>
</comment>
<dbReference type="PROSITE" id="PS50885">
    <property type="entry name" value="HAMP"/>
    <property type="match status" value="1"/>
</dbReference>
<comment type="caution">
    <text evidence="7">The sequence shown here is derived from an EMBL/GenBank/DDBJ whole genome shotgun (WGS) entry which is preliminary data.</text>
</comment>
<reference evidence="8" key="1">
    <citation type="journal article" date="2019" name="Int. J. Syst. Evol. Microbiol.">
        <title>The Global Catalogue of Microorganisms (GCM) 10K type strain sequencing project: providing services to taxonomists for standard genome sequencing and annotation.</title>
        <authorList>
            <consortium name="The Broad Institute Genomics Platform"/>
            <consortium name="The Broad Institute Genome Sequencing Center for Infectious Disease"/>
            <person name="Wu L."/>
            <person name="Ma J."/>
        </authorList>
    </citation>
    <scope>NUCLEOTIDE SEQUENCE [LARGE SCALE GENOMIC DNA]</scope>
    <source>
        <strain evidence="8">CCUG 54518</strain>
    </source>
</reference>
<dbReference type="InterPro" id="IPR051310">
    <property type="entry name" value="MCP_chemotaxis"/>
</dbReference>
<dbReference type="CDD" id="cd11386">
    <property type="entry name" value="MCP_signal"/>
    <property type="match status" value="1"/>
</dbReference>
<dbReference type="SMART" id="SM00283">
    <property type="entry name" value="MA"/>
    <property type="match status" value="1"/>
</dbReference>
<keyword evidence="8" id="KW-1185">Reference proteome</keyword>
<evidence type="ECO:0000313" key="8">
    <source>
        <dbReference type="Proteomes" id="UP001596495"/>
    </source>
</evidence>
<evidence type="ECO:0000313" key="7">
    <source>
        <dbReference type="EMBL" id="MFC7435310.1"/>
    </source>
</evidence>
<dbReference type="InterPro" id="IPR004089">
    <property type="entry name" value="MCPsignal_dom"/>
</dbReference>
<organism evidence="7 8">
    <name type="scientific">Hydrogenophaga bisanensis</name>
    <dbReference type="NCBI Taxonomy" id="439611"/>
    <lineage>
        <taxon>Bacteria</taxon>
        <taxon>Pseudomonadati</taxon>
        <taxon>Pseudomonadota</taxon>
        <taxon>Betaproteobacteria</taxon>
        <taxon>Burkholderiales</taxon>
        <taxon>Comamonadaceae</taxon>
        <taxon>Hydrogenophaga</taxon>
    </lineage>
</organism>
<dbReference type="InterPro" id="IPR004090">
    <property type="entry name" value="Chemotax_Me-accpt_rcpt"/>
</dbReference>
<dbReference type="Pfam" id="PF12729">
    <property type="entry name" value="4HB_MCP_1"/>
    <property type="match status" value="1"/>
</dbReference>
<dbReference type="InterPro" id="IPR003660">
    <property type="entry name" value="HAMP_dom"/>
</dbReference>
<evidence type="ECO:0000256" key="1">
    <source>
        <dbReference type="ARBA" id="ARBA00022481"/>
    </source>
</evidence>
<dbReference type="PANTHER" id="PTHR43531:SF14">
    <property type="entry name" value="METHYL-ACCEPTING CHEMOTAXIS PROTEIN I-RELATED"/>
    <property type="match status" value="1"/>
</dbReference>
<feature type="domain" description="HAMP" evidence="6">
    <location>
        <begin position="218"/>
        <end position="270"/>
    </location>
</feature>
<keyword evidence="4" id="KW-1133">Transmembrane helix</keyword>
<feature type="transmembrane region" description="Helical" evidence="4">
    <location>
        <begin position="194"/>
        <end position="214"/>
    </location>
</feature>
<sequence>MGLQSLMRQFSIRMRMIGAIGVVLVLLLLLGATGLWGMHRISSLGEDFQKHEFVELVTLSQLRVQLADMSRHEKDMVINYESPEQLSLANMRWERSLKDIRASIAKMLEGEADEDNVILQGMEQKLQAYVKAVEPVVTQIRDGGYDSATVANRMLAKAHDQYAALLVDMGKVEDAIRQEASDTQAATEAASNQMLIVFGIALGLAMLVVVPTTLANMTSICRPLDRAQAMATAIAQGDLTRRIDVDGKDELADLSRALGEMQTSLARIVGEVRRATDSIGTASAEIASGNQDLSNRTEQTASNLQQTASSIEQINGNLHQSAEAARQANQMASSNAEVAARGGQVVNQVVNTMQEINQSSQKIHDIIGVIDGIAFQTNILALNAAVEAARAGEQGRGFAVVAGEVRSLAQRSAEAAKEIKTLIGTSVEKVEAGTRQVGEAGMTIQEIVSNADKVSAFIKDITTAANEQSQGMGQVNQAVSQLDQMTQQNAALVEQSAAAAASLREQAQKLAALVATFRLASTT</sequence>
<feature type="domain" description="Methyl-accepting transducer" evidence="5">
    <location>
        <begin position="275"/>
        <end position="504"/>
    </location>
</feature>
<name>A0ABW2RB61_9BURK</name>